<protein>
    <submittedName>
        <fullName evidence="1">Uncharacterized protein</fullName>
    </submittedName>
</protein>
<evidence type="ECO:0000313" key="1">
    <source>
        <dbReference type="EMBL" id="PIR45666.1"/>
    </source>
</evidence>
<name>A0A2H0RGZ1_9BACT</name>
<gene>
    <name evidence="1" type="ORF">COV09_00170</name>
</gene>
<sequence length="87" mass="10340">MSKLKKILGSVHEFDSDQLARRFNACVNKREREEFINQVCPRIRILVLEKFILAIDPDNKEHRWFRRAQHILRRRLDGQGLKKTAAA</sequence>
<dbReference type="Proteomes" id="UP000230906">
    <property type="component" value="Unassembled WGS sequence"/>
</dbReference>
<comment type="caution">
    <text evidence="1">The sequence shown here is derived from an EMBL/GenBank/DDBJ whole genome shotgun (WGS) entry which is preliminary data.</text>
</comment>
<accession>A0A2H0RGZ1</accession>
<dbReference type="EMBL" id="PCYJ01000004">
    <property type="protein sequence ID" value="PIR45666.1"/>
    <property type="molecule type" value="Genomic_DNA"/>
</dbReference>
<reference evidence="1 2" key="1">
    <citation type="submission" date="2017-09" db="EMBL/GenBank/DDBJ databases">
        <title>Depth-based differentiation of microbial function through sediment-hosted aquifers and enrichment of novel symbionts in the deep terrestrial subsurface.</title>
        <authorList>
            <person name="Probst A.J."/>
            <person name="Ladd B."/>
            <person name="Jarett J.K."/>
            <person name="Geller-Mcgrath D.E."/>
            <person name="Sieber C.M."/>
            <person name="Emerson J.B."/>
            <person name="Anantharaman K."/>
            <person name="Thomas B.C."/>
            <person name="Malmstrom R."/>
            <person name="Stieglmeier M."/>
            <person name="Klingl A."/>
            <person name="Woyke T."/>
            <person name="Ryan C.M."/>
            <person name="Banfield J.F."/>
        </authorList>
    </citation>
    <scope>NUCLEOTIDE SEQUENCE [LARGE SCALE GENOMIC DNA]</scope>
    <source>
        <strain evidence="1">CG10_big_fil_rev_8_21_14_0_10_50_13</strain>
    </source>
</reference>
<dbReference type="AlphaFoldDB" id="A0A2H0RGZ1"/>
<proteinExistence type="predicted"/>
<evidence type="ECO:0000313" key="2">
    <source>
        <dbReference type="Proteomes" id="UP000230906"/>
    </source>
</evidence>
<organism evidence="1 2">
    <name type="scientific">Candidatus Vogelbacteria bacterium CG10_big_fil_rev_8_21_14_0_10_50_13</name>
    <dbReference type="NCBI Taxonomy" id="1975044"/>
    <lineage>
        <taxon>Bacteria</taxon>
        <taxon>Candidatus Vogeliibacteriota</taxon>
    </lineage>
</organism>